<dbReference type="InterPro" id="IPR017199">
    <property type="entry name" value="UCP037409_transporter"/>
</dbReference>
<keyword evidence="1" id="KW-0472">Membrane</keyword>
<sequence>MRFDKFKSALIFTMALVATTVYNPLIAGILASSAIVAFKAGIGCRYSSMNKKIVYFFALIYFSISTIVGFILENIIESLSALLSYTIGFHLIVASLLVLAGYTTIKKASCGVDLTSKTSLAIAIPCPVCFAAIFISCYFASQIFEIPKIAMGAIVGTIIALGIIALSSGKKENPERLGKIMLLCGVYYLFAMLLIPAVIQGMSLKYSIADNFSPYSLILLIPLILGAIRGAAKYG</sequence>
<evidence type="ECO:0000313" key="2">
    <source>
        <dbReference type="EMBL" id="HGT82378.1"/>
    </source>
</evidence>
<feature type="transmembrane region" description="Helical" evidence="1">
    <location>
        <begin position="149"/>
        <end position="168"/>
    </location>
</feature>
<protein>
    <recommendedName>
        <fullName evidence="3">Transporter</fullName>
    </recommendedName>
</protein>
<keyword evidence="1" id="KW-0812">Transmembrane</keyword>
<name>A0A7J3M0Z0_ARCFL</name>
<dbReference type="Pfam" id="PF09930">
    <property type="entry name" value="DUF2162"/>
    <property type="match status" value="1"/>
</dbReference>
<feature type="transmembrane region" description="Helical" evidence="1">
    <location>
        <begin position="78"/>
        <end position="99"/>
    </location>
</feature>
<organism evidence="2">
    <name type="scientific">Archaeoglobus fulgidus</name>
    <dbReference type="NCBI Taxonomy" id="2234"/>
    <lineage>
        <taxon>Archaea</taxon>
        <taxon>Methanobacteriati</taxon>
        <taxon>Methanobacteriota</taxon>
        <taxon>Archaeoglobi</taxon>
        <taxon>Archaeoglobales</taxon>
        <taxon>Archaeoglobaceae</taxon>
        <taxon>Archaeoglobus</taxon>
    </lineage>
</organism>
<feature type="transmembrane region" description="Helical" evidence="1">
    <location>
        <begin position="180"/>
        <end position="200"/>
    </location>
</feature>
<dbReference type="EMBL" id="DSYZ01000033">
    <property type="protein sequence ID" value="HGT82378.1"/>
    <property type="molecule type" value="Genomic_DNA"/>
</dbReference>
<keyword evidence="1" id="KW-1133">Transmembrane helix</keyword>
<comment type="caution">
    <text evidence="2">The sequence shown here is derived from an EMBL/GenBank/DDBJ whole genome shotgun (WGS) entry which is preliminary data.</text>
</comment>
<dbReference type="AlphaFoldDB" id="A0A7J3M0Z0"/>
<gene>
    <name evidence="2" type="ORF">ENT52_01425</name>
</gene>
<evidence type="ECO:0008006" key="3">
    <source>
        <dbReference type="Google" id="ProtNLM"/>
    </source>
</evidence>
<feature type="transmembrane region" description="Helical" evidence="1">
    <location>
        <begin position="120"/>
        <end position="143"/>
    </location>
</feature>
<accession>A0A7J3M0Z0</accession>
<feature type="transmembrane region" description="Helical" evidence="1">
    <location>
        <begin position="20"/>
        <end position="41"/>
    </location>
</feature>
<reference evidence="2" key="1">
    <citation type="journal article" date="2020" name="mSystems">
        <title>Genome- and Community-Level Interaction Insights into Carbon Utilization and Element Cycling Functions of Hydrothermarchaeota in Hydrothermal Sediment.</title>
        <authorList>
            <person name="Zhou Z."/>
            <person name="Liu Y."/>
            <person name="Xu W."/>
            <person name="Pan J."/>
            <person name="Luo Z.H."/>
            <person name="Li M."/>
        </authorList>
    </citation>
    <scope>NUCLEOTIDE SEQUENCE [LARGE SCALE GENOMIC DNA]</scope>
    <source>
        <strain evidence="2">SpSt-587</strain>
    </source>
</reference>
<feature type="transmembrane region" description="Helical" evidence="1">
    <location>
        <begin position="212"/>
        <end position="232"/>
    </location>
</feature>
<evidence type="ECO:0000256" key="1">
    <source>
        <dbReference type="SAM" id="Phobius"/>
    </source>
</evidence>
<feature type="transmembrane region" description="Helical" evidence="1">
    <location>
        <begin position="53"/>
        <end position="72"/>
    </location>
</feature>
<proteinExistence type="predicted"/>